<sequence length="126" mass="14719">MDTKKRIIICMLIFCGALISLMIMANNRSSNRSLEAQRAVMRECMNTIWTIDSIYDFGDTVTEGDNYNLMIEYSSKFLKETDTKKASVYMDMFMKFYKRTIKEIIEELKSKKQNTTVFTTEPFTAP</sequence>
<keyword evidence="1" id="KW-0812">Transmembrane</keyword>
<keyword evidence="1" id="KW-0472">Membrane</keyword>
<evidence type="ECO:0000256" key="1">
    <source>
        <dbReference type="SAM" id="Phobius"/>
    </source>
</evidence>
<accession>A0AAU8B8R9</accession>
<name>A0AAU8B8R9_9CAUD</name>
<protein>
    <submittedName>
        <fullName evidence="2">Uncharacterized protein</fullName>
    </submittedName>
</protein>
<evidence type="ECO:0000313" key="2">
    <source>
        <dbReference type="EMBL" id="XCD08431.1"/>
    </source>
</evidence>
<reference evidence="2" key="1">
    <citation type="submission" date="2024-03" db="EMBL/GenBank/DDBJ databases">
        <title>Diverse circular DNA viruses in blood, oral, and fecal samples of captive lemurs.</title>
        <authorList>
            <person name="Paietta E.N."/>
            <person name="Kraberger S."/>
            <person name="Lund M.C."/>
            <person name="Custer J.M."/>
            <person name="Vargas K.M."/>
            <person name="Ehmke E.E."/>
            <person name="Yoder A.D."/>
            <person name="Varsani A."/>
        </authorList>
    </citation>
    <scope>NUCLEOTIDE SEQUENCE</scope>
    <source>
        <strain evidence="2">Duke_30FF_63</strain>
    </source>
</reference>
<keyword evidence="1" id="KW-1133">Transmembrane helix</keyword>
<organism evidence="2">
    <name type="scientific">Dulem virus 42</name>
    <dbReference type="NCBI Taxonomy" id="3145760"/>
    <lineage>
        <taxon>Viruses</taxon>
        <taxon>Duplodnaviria</taxon>
        <taxon>Heunggongvirae</taxon>
        <taxon>Uroviricota</taxon>
        <taxon>Caudoviricetes</taxon>
    </lineage>
</organism>
<dbReference type="EMBL" id="PP511876">
    <property type="protein sequence ID" value="XCD08431.1"/>
    <property type="molecule type" value="Genomic_DNA"/>
</dbReference>
<proteinExistence type="predicted"/>
<feature type="transmembrane region" description="Helical" evidence="1">
    <location>
        <begin position="7"/>
        <end position="25"/>
    </location>
</feature>